<sequence>MTRFKDKPNIINPGGVKAPPPQMTRDEVLNALVHFMNEQMKLNQNIKHNLAIVEEYIIKPKFHADYASNFTCVSAII</sequence>
<dbReference type="EMBL" id="LAZR01005520">
    <property type="protein sequence ID" value="KKM99252.1"/>
    <property type="molecule type" value="Genomic_DNA"/>
</dbReference>
<protein>
    <submittedName>
        <fullName evidence="2">Uncharacterized protein</fullName>
    </submittedName>
</protein>
<accession>A0A0F9Q1G2</accession>
<comment type="caution">
    <text evidence="2">The sequence shown here is derived from an EMBL/GenBank/DDBJ whole genome shotgun (WGS) entry which is preliminary data.</text>
</comment>
<proteinExistence type="predicted"/>
<dbReference type="AlphaFoldDB" id="A0A0F9Q1G2"/>
<organism evidence="2">
    <name type="scientific">marine sediment metagenome</name>
    <dbReference type="NCBI Taxonomy" id="412755"/>
    <lineage>
        <taxon>unclassified sequences</taxon>
        <taxon>metagenomes</taxon>
        <taxon>ecological metagenomes</taxon>
    </lineage>
</organism>
<evidence type="ECO:0000313" key="2">
    <source>
        <dbReference type="EMBL" id="KKM99252.1"/>
    </source>
</evidence>
<name>A0A0F9Q1G2_9ZZZZ</name>
<gene>
    <name evidence="2" type="ORF">LCGC14_1149910</name>
</gene>
<evidence type="ECO:0000256" key="1">
    <source>
        <dbReference type="SAM" id="MobiDB-lite"/>
    </source>
</evidence>
<reference evidence="2" key="1">
    <citation type="journal article" date="2015" name="Nature">
        <title>Complex archaea that bridge the gap between prokaryotes and eukaryotes.</title>
        <authorList>
            <person name="Spang A."/>
            <person name="Saw J.H."/>
            <person name="Jorgensen S.L."/>
            <person name="Zaremba-Niedzwiedzka K."/>
            <person name="Martijn J."/>
            <person name="Lind A.E."/>
            <person name="van Eijk R."/>
            <person name="Schleper C."/>
            <person name="Guy L."/>
            <person name="Ettema T.J."/>
        </authorList>
    </citation>
    <scope>NUCLEOTIDE SEQUENCE</scope>
</reference>
<feature type="region of interest" description="Disordered" evidence="1">
    <location>
        <begin position="1"/>
        <end position="21"/>
    </location>
</feature>